<keyword evidence="1" id="KW-0812">Transmembrane</keyword>
<comment type="caution">
    <text evidence="2">The sequence shown here is derived from an EMBL/GenBank/DDBJ whole genome shotgun (WGS) entry which is preliminary data.</text>
</comment>
<dbReference type="EMBL" id="PQVI01000003">
    <property type="protein sequence ID" value="POY43181.1"/>
    <property type="molecule type" value="Genomic_DNA"/>
</dbReference>
<evidence type="ECO:0000256" key="1">
    <source>
        <dbReference type="SAM" id="Phobius"/>
    </source>
</evidence>
<evidence type="ECO:0000313" key="2">
    <source>
        <dbReference type="EMBL" id="POY43181.1"/>
    </source>
</evidence>
<name>A0ABX4ZUH2_9PAST</name>
<protein>
    <recommendedName>
        <fullName evidence="4">Hemophilus-specific protein</fullName>
    </recommendedName>
</protein>
<reference evidence="2 3" key="1">
    <citation type="submission" date="2018-02" db="EMBL/GenBank/DDBJ databases">
        <title>Classification genera of Pasteurellaceae by whole genome sequence comparison.</title>
        <authorList>
            <person name="Christensen H."/>
        </authorList>
    </citation>
    <scope>NUCLEOTIDE SEQUENCE [LARGE SCALE GENOMIC DNA]</scope>
    <source>
        <strain evidence="2 3">20186H4H1</strain>
    </source>
</reference>
<keyword evidence="3" id="KW-1185">Reference proteome</keyword>
<feature type="transmembrane region" description="Helical" evidence="1">
    <location>
        <begin position="44"/>
        <end position="64"/>
    </location>
</feature>
<feature type="transmembrane region" description="Helical" evidence="1">
    <location>
        <begin position="7"/>
        <end position="29"/>
    </location>
</feature>
<keyword evidence="1" id="KW-1133">Transmembrane helix</keyword>
<evidence type="ECO:0000313" key="3">
    <source>
        <dbReference type="Proteomes" id="UP000237229"/>
    </source>
</evidence>
<keyword evidence="1" id="KW-0472">Membrane</keyword>
<organism evidence="2 3">
    <name type="scientific">Avibacterium endocarditidis</name>
    <dbReference type="NCBI Taxonomy" id="380674"/>
    <lineage>
        <taxon>Bacteria</taxon>
        <taxon>Pseudomonadati</taxon>
        <taxon>Pseudomonadota</taxon>
        <taxon>Gammaproteobacteria</taxon>
        <taxon>Pasteurellales</taxon>
        <taxon>Pasteurellaceae</taxon>
        <taxon>Avibacterium</taxon>
    </lineage>
</organism>
<accession>A0ABX4ZUH2</accession>
<sequence length="100" mass="11455">MSTMKSLTKLAAIVFFLIVGLFVVAHFSLEYGADLALPALFKSYWLLFVLLRFVIYAVVGFFLYKLRDKLDNTKRLVITCVIWVVVMEGINMMQLIRTGV</sequence>
<gene>
    <name evidence="2" type="ORF">C3Z13_00425</name>
</gene>
<feature type="transmembrane region" description="Helical" evidence="1">
    <location>
        <begin position="76"/>
        <end position="96"/>
    </location>
</feature>
<dbReference type="Proteomes" id="UP000237229">
    <property type="component" value="Unassembled WGS sequence"/>
</dbReference>
<evidence type="ECO:0008006" key="4">
    <source>
        <dbReference type="Google" id="ProtNLM"/>
    </source>
</evidence>
<proteinExistence type="predicted"/>